<dbReference type="PANTHER" id="PTHR43861">
    <property type="entry name" value="TRANS-ACONITATE 2-METHYLTRANSFERASE-RELATED"/>
    <property type="match status" value="1"/>
</dbReference>
<reference evidence="3 4" key="1">
    <citation type="submission" date="2019-06" db="EMBL/GenBank/DDBJ databases">
        <title>Genomic Encyclopedia of Type Strains, Phase IV (KMG-V): Genome sequencing to study the core and pangenomes of soil and plant-associated prokaryotes.</title>
        <authorList>
            <person name="Whitman W."/>
        </authorList>
    </citation>
    <scope>NUCLEOTIDE SEQUENCE [LARGE SCALE GENOMIC DNA]</scope>
    <source>
        <strain evidence="3 4">BR 10556</strain>
    </source>
</reference>
<dbReference type="Pfam" id="PF13489">
    <property type="entry name" value="Methyltransf_23"/>
    <property type="match status" value="1"/>
</dbReference>
<dbReference type="GO" id="GO:0032259">
    <property type="term" value="P:methylation"/>
    <property type="evidence" value="ECO:0007669"/>
    <property type="project" value="UniProtKB-KW"/>
</dbReference>
<dbReference type="InterPro" id="IPR013630">
    <property type="entry name" value="Methyltransf_Zn-bd_dom_put"/>
</dbReference>
<dbReference type="PANTHER" id="PTHR43861:SF5">
    <property type="entry name" value="BLL5978 PROTEIN"/>
    <property type="match status" value="1"/>
</dbReference>
<proteinExistence type="predicted"/>
<keyword evidence="3" id="KW-0489">Methyltransferase</keyword>
<evidence type="ECO:0000313" key="3">
    <source>
        <dbReference type="EMBL" id="TWB78579.1"/>
    </source>
</evidence>
<dbReference type="GO" id="GO:0008168">
    <property type="term" value="F:methyltransferase activity"/>
    <property type="evidence" value="ECO:0007669"/>
    <property type="project" value="UniProtKB-KW"/>
</dbReference>
<feature type="domain" description="C-methyltransferase" evidence="2">
    <location>
        <begin position="257"/>
        <end position="414"/>
    </location>
</feature>
<evidence type="ECO:0000259" key="2">
    <source>
        <dbReference type="Pfam" id="PF08484"/>
    </source>
</evidence>
<comment type="caution">
    <text evidence="3">The sequence shown here is derived from an EMBL/GenBank/DDBJ whole genome shotgun (WGS) entry which is preliminary data.</text>
</comment>
<keyword evidence="3" id="KW-0808">Transferase</keyword>
<keyword evidence="4" id="KW-1185">Reference proteome</keyword>
<dbReference type="InterPro" id="IPR013691">
    <property type="entry name" value="MeTrfase_14"/>
</dbReference>
<organism evidence="3 4">
    <name type="scientific">Bradyrhizobium sacchari</name>
    <dbReference type="NCBI Taxonomy" id="1399419"/>
    <lineage>
        <taxon>Bacteria</taxon>
        <taxon>Pseudomonadati</taxon>
        <taxon>Pseudomonadota</taxon>
        <taxon>Alphaproteobacteria</taxon>
        <taxon>Hyphomicrobiales</taxon>
        <taxon>Nitrobacteraceae</taxon>
        <taxon>Bradyrhizobium</taxon>
    </lineage>
</organism>
<dbReference type="InterPro" id="IPR029063">
    <property type="entry name" value="SAM-dependent_MTases_sf"/>
</dbReference>
<dbReference type="InterPro" id="IPR038576">
    <property type="entry name" value="Methyltransf_Zn-bd_dom_put_sf"/>
</dbReference>
<dbReference type="Gene3D" id="3.40.50.150">
    <property type="entry name" value="Vaccinia Virus protein VP39"/>
    <property type="match status" value="1"/>
</dbReference>
<sequence>MMQNLFYVRHTCRLCHSDKQELVVPMAGMPIGTPNFQVPNASVEDPVFRAAVPMALHLCRDCGHLQILHVGNPEVQYRNYVYTTSLSLGLREHFAGYANDVVSRFGIAPGSLVVELGSNDGSLLGFFKERGMRVLGVDPAVDIARRATEAGIETIGDFFTDVIGHRILQSHGPASVVIANNMIANVDNLDPLVIGVRDVLAPDGLFVFETQYGVDVTEKNLLDTVYHEHLSYFNIKPLIRFFARLGMELIDVQHIWTKGGSIRVTVQRAGGAKKPSADVARFVAEEERLGVDQPAYYEPYVKRIAAIRDELVAMADAAHARGQLVAGYGVSVGTTTLLPQFGLENKIDFLVDDDPKKANVMAGPGYDIPILPPAALYERKPAFVVVFAWRYVDPIRAKHARYFAEGGKFVVPLPGIAMVDRAN</sequence>
<dbReference type="Gene3D" id="6.20.50.110">
    <property type="entry name" value="Methyltransferase, zinc-binding domain"/>
    <property type="match status" value="1"/>
</dbReference>
<name>A0A560I7T2_9BRAD</name>
<feature type="domain" description="Methyltransferase putative zinc binding" evidence="1">
    <location>
        <begin position="12"/>
        <end position="77"/>
    </location>
</feature>
<dbReference type="Gene3D" id="6.10.250.3100">
    <property type="match status" value="1"/>
</dbReference>
<gene>
    <name evidence="3" type="ORF">FBZ95_103423</name>
</gene>
<dbReference type="Gene3D" id="3.40.50.720">
    <property type="entry name" value="NAD(P)-binding Rossmann-like Domain"/>
    <property type="match status" value="1"/>
</dbReference>
<dbReference type="STRING" id="1399419.A5906_39390"/>
<evidence type="ECO:0000259" key="1">
    <source>
        <dbReference type="Pfam" id="PF08421"/>
    </source>
</evidence>
<dbReference type="Pfam" id="PF08421">
    <property type="entry name" value="Methyltransf_13"/>
    <property type="match status" value="1"/>
</dbReference>
<dbReference type="EMBL" id="VITW01000003">
    <property type="protein sequence ID" value="TWB78579.1"/>
    <property type="molecule type" value="Genomic_DNA"/>
</dbReference>
<evidence type="ECO:0000313" key="4">
    <source>
        <dbReference type="Proteomes" id="UP000315914"/>
    </source>
</evidence>
<dbReference type="Proteomes" id="UP000315914">
    <property type="component" value="Unassembled WGS sequence"/>
</dbReference>
<protein>
    <submittedName>
        <fullName evidence="3">Methyltransferase family protein</fullName>
    </submittedName>
</protein>
<dbReference type="SUPFAM" id="SSF53335">
    <property type="entry name" value="S-adenosyl-L-methionine-dependent methyltransferases"/>
    <property type="match status" value="1"/>
</dbReference>
<dbReference type="AlphaFoldDB" id="A0A560I7T2"/>
<dbReference type="Pfam" id="PF08484">
    <property type="entry name" value="Methyltransf_14"/>
    <property type="match status" value="1"/>
</dbReference>
<accession>A0A560I7T2</accession>